<evidence type="ECO:0000259" key="4">
    <source>
        <dbReference type="PROSITE" id="PS50893"/>
    </source>
</evidence>
<dbReference type="GO" id="GO:0098796">
    <property type="term" value="C:membrane protein complex"/>
    <property type="evidence" value="ECO:0007669"/>
    <property type="project" value="UniProtKB-ARBA"/>
</dbReference>
<dbReference type="FunFam" id="3.40.50.300:FF:000032">
    <property type="entry name" value="Export ABC transporter ATP-binding protein"/>
    <property type="match status" value="1"/>
</dbReference>
<dbReference type="InterPro" id="IPR015854">
    <property type="entry name" value="ABC_transpr_LolD-like"/>
</dbReference>
<dbReference type="GO" id="GO:0005886">
    <property type="term" value="C:plasma membrane"/>
    <property type="evidence" value="ECO:0007669"/>
    <property type="project" value="TreeGrafter"/>
</dbReference>
<dbReference type="SUPFAM" id="SSF52540">
    <property type="entry name" value="P-loop containing nucleoside triphosphate hydrolases"/>
    <property type="match status" value="1"/>
</dbReference>
<evidence type="ECO:0000256" key="3">
    <source>
        <dbReference type="ARBA" id="ARBA00022840"/>
    </source>
</evidence>
<dbReference type="AlphaFoldDB" id="A0A1F7FF19"/>
<reference evidence="5 6" key="1">
    <citation type="journal article" date="2016" name="Nat. Commun.">
        <title>Thousands of microbial genomes shed light on interconnected biogeochemical processes in an aquifer system.</title>
        <authorList>
            <person name="Anantharaman K."/>
            <person name="Brown C.T."/>
            <person name="Hug L.A."/>
            <person name="Sharon I."/>
            <person name="Castelle C.J."/>
            <person name="Probst A.J."/>
            <person name="Thomas B.C."/>
            <person name="Singh A."/>
            <person name="Wilkins M.J."/>
            <person name="Karaoz U."/>
            <person name="Brodie E.L."/>
            <person name="Williams K.H."/>
            <person name="Hubbard S.S."/>
            <person name="Banfield J.F."/>
        </authorList>
    </citation>
    <scope>NUCLEOTIDE SEQUENCE [LARGE SCALE GENOMIC DNA]</scope>
</reference>
<dbReference type="InterPro" id="IPR003593">
    <property type="entry name" value="AAA+_ATPase"/>
</dbReference>
<keyword evidence="2" id="KW-0547">Nucleotide-binding</keyword>
<dbReference type="InterPro" id="IPR003439">
    <property type="entry name" value="ABC_transporter-like_ATP-bd"/>
</dbReference>
<name>A0A1F7FF19_UNCRA</name>
<dbReference type="EMBL" id="MFYX01000064">
    <property type="protein sequence ID" value="OGK05046.1"/>
    <property type="molecule type" value="Genomic_DNA"/>
</dbReference>
<evidence type="ECO:0000313" key="6">
    <source>
        <dbReference type="Proteomes" id="UP000179243"/>
    </source>
</evidence>
<protein>
    <recommendedName>
        <fullName evidence="4">ABC transporter domain-containing protein</fullName>
    </recommendedName>
</protein>
<dbReference type="PANTHER" id="PTHR24220:SF86">
    <property type="entry name" value="ABC TRANSPORTER ABCH.1"/>
    <property type="match status" value="1"/>
</dbReference>
<feature type="domain" description="ABC transporter" evidence="4">
    <location>
        <begin position="2"/>
        <end position="220"/>
    </location>
</feature>
<dbReference type="Gene3D" id="3.40.50.300">
    <property type="entry name" value="P-loop containing nucleotide triphosphate hydrolases"/>
    <property type="match status" value="1"/>
</dbReference>
<proteinExistence type="predicted"/>
<dbReference type="PANTHER" id="PTHR24220">
    <property type="entry name" value="IMPORT ATP-BINDING PROTEIN"/>
    <property type="match status" value="1"/>
</dbReference>
<dbReference type="GO" id="GO:0005524">
    <property type="term" value="F:ATP binding"/>
    <property type="evidence" value="ECO:0007669"/>
    <property type="project" value="UniProtKB-KW"/>
</dbReference>
<dbReference type="SMART" id="SM00382">
    <property type="entry name" value="AAA"/>
    <property type="match status" value="1"/>
</dbReference>
<dbReference type="CDD" id="cd03255">
    <property type="entry name" value="ABC_MJ0796_LolCDE_FtsE"/>
    <property type="match status" value="1"/>
</dbReference>
<dbReference type="GO" id="GO:0022857">
    <property type="term" value="F:transmembrane transporter activity"/>
    <property type="evidence" value="ECO:0007669"/>
    <property type="project" value="TreeGrafter"/>
</dbReference>
<dbReference type="InterPro" id="IPR027417">
    <property type="entry name" value="P-loop_NTPase"/>
</dbReference>
<dbReference type="Pfam" id="PF00005">
    <property type="entry name" value="ABC_tran"/>
    <property type="match status" value="1"/>
</dbReference>
<evidence type="ECO:0000256" key="2">
    <source>
        <dbReference type="ARBA" id="ARBA00022741"/>
    </source>
</evidence>
<dbReference type="GO" id="GO:0016887">
    <property type="term" value="F:ATP hydrolysis activity"/>
    <property type="evidence" value="ECO:0007669"/>
    <property type="project" value="InterPro"/>
</dbReference>
<accession>A0A1F7FF19</accession>
<keyword evidence="3" id="KW-0067">ATP-binding</keyword>
<dbReference type="InterPro" id="IPR017911">
    <property type="entry name" value="MacB-like_ATP-bd"/>
</dbReference>
<keyword evidence="1" id="KW-0813">Transport</keyword>
<dbReference type="Proteomes" id="UP000179243">
    <property type="component" value="Unassembled WGS sequence"/>
</dbReference>
<comment type="caution">
    <text evidence="5">The sequence shown here is derived from an EMBL/GenBank/DDBJ whole genome shotgun (WGS) entry which is preliminary data.</text>
</comment>
<organism evidence="5 6">
    <name type="scientific">Candidatus Raymondbacteria bacterium RIFOXYD12_FULL_49_13</name>
    <dbReference type="NCBI Taxonomy" id="1817890"/>
    <lineage>
        <taxon>Bacteria</taxon>
        <taxon>Raymondiibacteriota</taxon>
    </lineage>
</organism>
<sequence>MLKAASVSRIFKRKHGTVKALDKASLEIKEGEFVAIVGPSGSGKSTLLLALGGMSHPDEGAVMWQNQSIYDWKITKRSQWRGSSVGFVFQSFNLVPYLTVFENVSVGLSLANKELTSTQSIESILEEVDLTDRKDHLPSELSIGQQQRVALARALVKKPRLILADEPTGNLDPDTGKEVMHIIQLQHAAGTTVVMITHDPNIAKLAQRTVKIVDGNLTCS</sequence>
<dbReference type="PROSITE" id="PS50893">
    <property type="entry name" value="ABC_TRANSPORTER_2"/>
    <property type="match status" value="1"/>
</dbReference>
<evidence type="ECO:0000313" key="5">
    <source>
        <dbReference type="EMBL" id="OGK05046.1"/>
    </source>
</evidence>
<evidence type="ECO:0000256" key="1">
    <source>
        <dbReference type="ARBA" id="ARBA00022448"/>
    </source>
</evidence>
<gene>
    <name evidence="5" type="ORF">A2519_10265</name>
</gene>